<gene>
    <name evidence="2" type="ORF">OMM_11676</name>
</gene>
<dbReference type="SUPFAM" id="SSF55785">
    <property type="entry name" value="PYP-like sensor domain (PAS domain)"/>
    <property type="match status" value="1"/>
</dbReference>
<dbReference type="EMBL" id="ATBP01001414">
    <property type="protein sequence ID" value="ETR67370.1"/>
    <property type="molecule type" value="Genomic_DNA"/>
</dbReference>
<dbReference type="AlphaFoldDB" id="A0A1V1NXQ8"/>
<comment type="caution">
    <text evidence="2">The sequence shown here is derived from an EMBL/GenBank/DDBJ whole genome shotgun (WGS) entry which is preliminary data.</text>
</comment>
<evidence type="ECO:0000313" key="3">
    <source>
        <dbReference type="Proteomes" id="UP000189670"/>
    </source>
</evidence>
<accession>A0A1V1NXQ8</accession>
<dbReference type="Proteomes" id="UP000189670">
    <property type="component" value="Unassembled WGS sequence"/>
</dbReference>
<evidence type="ECO:0000259" key="1">
    <source>
        <dbReference type="Pfam" id="PF13426"/>
    </source>
</evidence>
<protein>
    <recommendedName>
        <fullName evidence="1">PAS domain-containing protein</fullName>
    </recommendedName>
</protein>
<evidence type="ECO:0000313" key="2">
    <source>
        <dbReference type="EMBL" id="ETR67370.1"/>
    </source>
</evidence>
<name>A0A1V1NXQ8_9BACT</name>
<feature type="non-terminal residue" evidence="2">
    <location>
        <position position="1"/>
    </location>
</feature>
<dbReference type="Pfam" id="PF13426">
    <property type="entry name" value="PAS_9"/>
    <property type="match status" value="1"/>
</dbReference>
<dbReference type="InterPro" id="IPR000014">
    <property type="entry name" value="PAS"/>
</dbReference>
<feature type="domain" description="PAS" evidence="1">
    <location>
        <begin position="5"/>
        <end position="98"/>
    </location>
</feature>
<proteinExistence type="predicted"/>
<sequence>SMDETVYICSSNFRIEYMNPAMIRRLGRDATGELCHKAIHGLDEQCSWCNHKEVMKGEFIKSELIKTDPEEVFFVSHSPIYHTNGTVSKLTIYRDITDQKNWRISFNKPRKWNQ</sequence>
<organism evidence="2 3">
    <name type="scientific">Candidatus Magnetoglobus multicellularis str. Araruama</name>
    <dbReference type="NCBI Taxonomy" id="890399"/>
    <lineage>
        <taxon>Bacteria</taxon>
        <taxon>Pseudomonadati</taxon>
        <taxon>Thermodesulfobacteriota</taxon>
        <taxon>Desulfobacteria</taxon>
        <taxon>Desulfobacterales</taxon>
        <taxon>Desulfobacteraceae</taxon>
        <taxon>Candidatus Magnetoglobus</taxon>
    </lineage>
</organism>
<dbReference type="Gene3D" id="3.30.450.20">
    <property type="entry name" value="PAS domain"/>
    <property type="match status" value="1"/>
</dbReference>
<reference evidence="3" key="1">
    <citation type="submission" date="2012-11" db="EMBL/GenBank/DDBJ databases">
        <authorList>
            <person name="Lucero-Rivera Y.E."/>
            <person name="Tovar-Ramirez D."/>
        </authorList>
    </citation>
    <scope>NUCLEOTIDE SEQUENCE [LARGE SCALE GENOMIC DNA]</scope>
    <source>
        <strain evidence="3">Araruama</strain>
    </source>
</reference>
<dbReference type="InterPro" id="IPR035965">
    <property type="entry name" value="PAS-like_dom_sf"/>
</dbReference>